<feature type="non-terminal residue" evidence="1">
    <location>
        <position position="188"/>
    </location>
</feature>
<name>A0ABU5K4G9_9BACI</name>
<organism evidence="1 2">
    <name type="scientific">Bacillus bingmayongensis</name>
    <dbReference type="NCBI Taxonomy" id="1150157"/>
    <lineage>
        <taxon>Bacteria</taxon>
        <taxon>Bacillati</taxon>
        <taxon>Bacillota</taxon>
        <taxon>Bacilli</taxon>
        <taxon>Bacillales</taxon>
        <taxon>Bacillaceae</taxon>
        <taxon>Bacillus</taxon>
    </lineage>
</organism>
<evidence type="ECO:0000313" key="2">
    <source>
        <dbReference type="Proteomes" id="UP001291930"/>
    </source>
</evidence>
<keyword evidence="1" id="KW-0808">Transferase</keyword>
<proteinExistence type="predicted"/>
<evidence type="ECO:0000313" key="1">
    <source>
        <dbReference type="EMBL" id="MDZ5610555.1"/>
    </source>
</evidence>
<dbReference type="EMBL" id="JAXOVW010000177">
    <property type="protein sequence ID" value="MDZ5610555.1"/>
    <property type="molecule type" value="Genomic_DNA"/>
</dbReference>
<comment type="caution">
    <text evidence="1">The sequence shown here is derived from an EMBL/GenBank/DDBJ whole genome shotgun (WGS) entry which is preliminary data.</text>
</comment>
<gene>
    <name evidence="1" type="ORF">U2I54_26975</name>
</gene>
<protein>
    <submittedName>
        <fullName evidence="1">Glycosyl transferase family 1</fullName>
    </submittedName>
</protein>
<sequence length="188" mass="22389">MKKLLVLNHFPTVNPPISGGTLRYFHIYNELSQYYDVTLLSQSFERKGGLFKYSSTFREYKVGNDHLQKKLIHGLQIPPIKNQYELALILNIELSKQLSTYKNYFDELYDANDIIIHESPYLLGYDRYLRLNNKPRIYNSHNHEYVLAKQLWQKAFAKKYLPYLYDWEKNLVIAAKLIFVTSNIERDN</sequence>
<dbReference type="GO" id="GO:0016740">
    <property type="term" value="F:transferase activity"/>
    <property type="evidence" value="ECO:0007669"/>
    <property type="project" value="UniProtKB-KW"/>
</dbReference>
<dbReference type="Proteomes" id="UP001291930">
    <property type="component" value="Unassembled WGS sequence"/>
</dbReference>
<reference evidence="2" key="1">
    <citation type="submission" date="2023-11" db="EMBL/GenBank/DDBJ databases">
        <title>Genome Sequence of Bacillus pseudomycoides stain BUPM19.</title>
        <authorList>
            <person name="Farhat A."/>
        </authorList>
    </citation>
    <scope>NUCLEOTIDE SEQUENCE [LARGE SCALE GENOMIC DNA]</scope>
    <source>
        <strain evidence="2">BUPM19</strain>
    </source>
</reference>
<accession>A0ABU5K4G9</accession>
<keyword evidence="2" id="KW-1185">Reference proteome</keyword>